<keyword evidence="2" id="KW-1185">Reference proteome</keyword>
<comment type="caution">
    <text evidence="1">The sequence shown here is derived from an EMBL/GenBank/DDBJ whole genome shotgun (WGS) entry which is preliminary data.</text>
</comment>
<dbReference type="EMBL" id="MU003788">
    <property type="protein sequence ID" value="KAF2721746.1"/>
    <property type="molecule type" value="Genomic_DNA"/>
</dbReference>
<dbReference type="AlphaFoldDB" id="A0A9P4QB62"/>
<protein>
    <submittedName>
        <fullName evidence="1">Uncharacterized protein</fullName>
    </submittedName>
</protein>
<evidence type="ECO:0000313" key="1">
    <source>
        <dbReference type="EMBL" id="KAF2721746.1"/>
    </source>
</evidence>
<sequence>MSEVSPVFCVNVNVPSIVRPEVTGEDEGIDPRLVKKLEENTALSELRDSRLEDNQEDVAVFNGIVEDSGASFAGERWANCTPGLDPSPPIPANIVHPPVVLENVTATQPLTYALEEVSHELADSLVDGSGELATASTVDARIERDVSGSMEVLTGEIGVRLDDVKDDGSVFLVVAGVRATLNEEKVPALLERFSWLLRAGVGLDAVTRWLLDIAIDELELVVKSQELGGIVKNEMVLILLADEDETVTPGTTEPNEAVVVPRPEDNVEDPKLADRPLLVKLLVNANEIVSLKLVDDEVPAVPEDRLLDEINIGQDDRLEDWLLNGILALSELKRLEDCVVDLLELCPIVNDVAAVIIDVAGDEKIDESVVSDVDQLLPAEVDENENDSTLLEVETTYELLGSDTKEDELIEVTELETTPLFVDMEAELLLEDVKAVPTLLTGVDNDEAGRLLIVFRDEA</sequence>
<organism evidence="1 2">
    <name type="scientific">Polychaeton citri CBS 116435</name>
    <dbReference type="NCBI Taxonomy" id="1314669"/>
    <lineage>
        <taxon>Eukaryota</taxon>
        <taxon>Fungi</taxon>
        <taxon>Dikarya</taxon>
        <taxon>Ascomycota</taxon>
        <taxon>Pezizomycotina</taxon>
        <taxon>Dothideomycetes</taxon>
        <taxon>Dothideomycetidae</taxon>
        <taxon>Capnodiales</taxon>
        <taxon>Capnodiaceae</taxon>
        <taxon>Polychaeton</taxon>
    </lineage>
</organism>
<dbReference type="Proteomes" id="UP000799441">
    <property type="component" value="Unassembled WGS sequence"/>
</dbReference>
<accession>A0A9P4QB62</accession>
<proteinExistence type="predicted"/>
<gene>
    <name evidence="1" type="ORF">K431DRAFT_312366</name>
</gene>
<reference evidence="1" key="1">
    <citation type="journal article" date="2020" name="Stud. Mycol.">
        <title>101 Dothideomycetes genomes: a test case for predicting lifestyles and emergence of pathogens.</title>
        <authorList>
            <person name="Haridas S."/>
            <person name="Albert R."/>
            <person name="Binder M."/>
            <person name="Bloem J."/>
            <person name="Labutti K."/>
            <person name="Salamov A."/>
            <person name="Andreopoulos B."/>
            <person name="Baker S."/>
            <person name="Barry K."/>
            <person name="Bills G."/>
            <person name="Bluhm B."/>
            <person name="Cannon C."/>
            <person name="Castanera R."/>
            <person name="Culley D."/>
            <person name="Daum C."/>
            <person name="Ezra D."/>
            <person name="Gonzalez J."/>
            <person name="Henrissat B."/>
            <person name="Kuo A."/>
            <person name="Liang C."/>
            <person name="Lipzen A."/>
            <person name="Lutzoni F."/>
            <person name="Magnuson J."/>
            <person name="Mondo S."/>
            <person name="Nolan M."/>
            <person name="Ohm R."/>
            <person name="Pangilinan J."/>
            <person name="Park H.-J."/>
            <person name="Ramirez L."/>
            <person name="Alfaro M."/>
            <person name="Sun H."/>
            <person name="Tritt A."/>
            <person name="Yoshinaga Y."/>
            <person name="Zwiers L.-H."/>
            <person name="Turgeon B."/>
            <person name="Goodwin S."/>
            <person name="Spatafora J."/>
            <person name="Crous P."/>
            <person name="Grigoriev I."/>
        </authorList>
    </citation>
    <scope>NUCLEOTIDE SEQUENCE</scope>
    <source>
        <strain evidence="1">CBS 116435</strain>
    </source>
</reference>
<name>A0A9P4QB62_9PEZI</name>
<evidence type="ECO:0000313" key="2">
    <source>
        <dbReference type="Proteomes" id="UP000799441"/>
    </source>
</evidence>